<evidence type="ECO:0008006" key="3">
    <source>
        <dbReference type="Google" id="ProtNLM"/>
    </source>
</evidence>
<dbReference type="EMBL" id="JACJIM010000005">
    <property type="protein sequence ID" value="MBA9063846.1"/>
    <property type="molecule type" value="Genomic_DNA"/>
</dbReference>
<dbReference type="GeneID" id="96604921"/>
<name>A0ABR6DCN1_9HYPH</name>
<dbReference type="RefSeq" id="WP_043351560.1">
    <property type="nucleotide sequence ID" value="NZ_JACJIM010000005.1"/>
</dbReference>
<sequence>MPSAAARSVLFFRTYREATLPLYAALVDELCASPHLPLQLATVLEDIGQEFIKLAETVNAALNRLGALDHEVDADLTIEARVDAVMARFARIGSSMLSIADGQAGPALTDESFRQALRIALVMIHDLPIAGRR</sequence>
<organism evidence="1 2">
    <name type="scientific">Methylobacterium fujisawaense</name>
    <dbReference type="NCBI Taxonomy" id="107400"/>
    <lineage>
        <taxon>Bacteria</taxon>
        <taxon>Pseudomonadati</taxon>
        <taxon>Pseudomonadota</taxon>
        <taxon>Alphaproteobacteria</taxon>
        <taxon>Hyphomicrobiales</taxon>
        <taxon>Methylobacteriaceae</taxon>
        <taxon>Methylobacterium</taxon>
    </lineage>
</organism>
<comment type="caution">
    <text evidence="1">The sequence shown here is derived from an EMBL/GenBank/DDBJ whole genome shotgun (WGS) entry which is preliminary data.</text>
</comment>
<reference evidence="1 2" key="1">
    <citation type="submission" date="2020-08" db="EMBL/GenBank/DDBJ databases">
        <title>Genomic Encyclopedia of Type Strains, Phase IV (KMG-IV): sequencing the most valuable type-strain genomes for metagenomic binning, comparative biology and taxonomic classification.</title>
        <authorList>
            <person name="Goeker M."/>
        </authorList>
    </citation>
    <scope>NUCLEOTIDE SEQUENCE [LARGE SCALE GENOMIC DNA]</scope>
    <source>
        <strain evidence="1 2">DSM 5686</strain>
    </source>
</reference>
<accession>A0ABR6DCN1</accession>
<gene>
    <name evidence="1" type="ORF">GGQ91_003247</name>
</gene>
<keyword evidence="2" id="KW-1185">Reference proteome</keyword>
<evidence type="ECO:0000313" key="2">
    <source>
        <dbReference type="Proteomes" id="UP000565455"/>
    </source>
</evidence>
<proteinExistence type="predicted"/>
<dbReference type="Proteomes" id="UP000565455">
    <property type="component" value="Unassembled WGS sequence"/>
</dbReference>
<evidence type="ECO:0000313" key="1">
    <source>
        <dbReference type="EMBL" id="MBA9063846.1"/>
    </source>
</evidence>
<protein>
    <recommendedName>
        <fullName evidence="3">TetR family transcriptional regulator</fullName>
    </recommendedName>
</protein>